<dbReference type="InterPro" id="IPR007191">
    <property type="entry name" value="Sec8_exocyst_N"/>
</dbReference>
<name>K0KVD5_WICCF</name>
<dbReference type="GO" id="GO:0006893">
    <property type="term" value="P:Golgi to plasma membrane transport"/>
    <property type="evidence" value="ECO:0007669"/>
    <property type="project" value="TreeGrafter"/>
</dbReference>
<feature type="domain" description="Exocyst complex component Sec8 middle helical bundle" evidence="6">
    <location>
        <begin position="294"/>
        <end position="553"/>
    </location>
</feature>
<accession>K0KVD5</accession>
<dbReference type="InParanoid" id="K0KVD5"/>
<keyword evidence="1 4" id="KW-0813">Transport</keyword>
<evidence type="ECO:0000256" key="4">
    <source>
        <dbReference type="RuleBase" id="RU367079"/>
    </source>
</evidence>
<reference evidence="7 8" key="1">
    <citation type="journal article" date="2012" name="Eukaryot. Cell">
        <title>Draft genome sequence of Wickerhamomyces ciferrii NRRL Y-1031 F-60-10.</title>
        <authorList>
            <person name="Schneider J."/>
            <person name="Andrea H."/>
            <person name="Blom J."/>
            <person name="Jaenicke S."/>
            <person name="Ruckert C."/>
            <person name="Schorsch C."/>
            <person name="Szczepanowski R."/>
            <person name="Farwick M."/>
            <person name="Goesmann A."/>
            <person name="Puhler A."/>
            <person name="Schaffer S."/>
            <person name="Tauch A."/>
            <person name="Kohler T."/>
            <person name="Brinkrolf K."/>
        </authorList>
    </citation>
    <scope>NUCLEOTIDE SEQUENCE [LARGE SCALE GENOMIC DNA]</scope>
    <source>
        <strain evidence="8">ATCC 14091 / BCRC 22168 / CBS 111 / JCM 3599 / NBRC 0793 / NRRL Y-1031 F-60-10</strain>
    </source>
</reference>
<organism evidence="7 8">
    <name type="scientific">Wickerhamomyces ciferrii (strain ATCC 14091 / BCRC 22168 / CBS 111 / JCM 3599 / NBRC 0793 / NRRL Y-1031 F-60-10)</name>
    <name type="common">Yeast</name>
    <name type="synonym">Pichia ciferrii</name>
    <dbReference type="NCBI Taxonomy" id="1206466"/>
    <lineage>
        <taxon>Eukaryota</taxon>
        <taxon>Fungi</taxon>
        <taxon>Dikarya</taxon>
        <taxon>Ascomycota</taxon>
        <taxon>Saccharomycotina</taxon>
        <taxon>Saccharomycetes</taxon>
        <taxon>Phaffomycetales</taxon>
        <taxon>Wickerhamomycetaceae</taxon>
        <taxon>Wickerhamomyces</taxon>
    </lineage>
</organism>
<evidence type="ECO:0000259" key="5">
    <source>
        <dbReference type="Pfam" id="PF04048"/>
    </source>
</evidence>
<evidence type="ECO:0000256" key="3">
    <source>
        <dbReference type="ARBA" id="ARBA00022927"/>
    </source>
</evidence>
<dbReference type="HOGENOM" id="CLU_004025_2_0_1"/>
<evidence type="ECO:0000256" key="1">
    <source>
        <dbReference type="ARBA" id="ARBA00022448"/>
    </source>
</evidence>
<dbReference type="PANTHER" id="PTHR14146:SF0">
    <property type="entry name" value="EXOCYST COMPLEX COMPONENT 4"/>
    <property type="match status" value="1"/>
</dbReference>
<dbReference type="eggNOG" id="KOG3691">
    <property type="taxonomic scope" value="Eukaryota"/>
</dbReference>
<dbReference type="Pfam" id="PF20652">
    <property type="entry name" value="Sec8_C"/>
    <property type="match status" value="1"/>
</dbReference>
<dbReference type="Pfam" id="PF04048">
    <property type="entry name" value="Sec8_N"/>
    <property type="match status" value="1"/>
</dbReference>
<evidence type="ECO:0000256" key="2">
    <source>
        <dbReference type="ARBA" id="ARBA00022483"/>
    </source>
</evidence>
<dbReference type="GO" id="GO:0006904">
    <property type="term" value="P:vesicle docking involved in exocytosis"/>
    <property type="evidence" value="ECO:0007669"/>
    <property type="project" value="InterPro"/>
</dbReference>
<keyword evidence="3 4" id="KW-0653">Protein transport</keyword>
<dbReference type="InterPro" id="IPR048630">
    <property type="entry name" value="Sec8_M"/>
</dbReference>
<sequence>MILTGLLATLSEVEFSWRQTIGDDANPLDIALPLLDNTSVGLAHRRGEFLDLKDRISNGLRQTVNEHFQAFNDSVGSYRSVVQSIANSQHTLNKIKDTVNSTSKDISETGESMGSLNENVKNYNEMIAILNNIEYIKKAPNDLDDAFSDKNYSKAQLILQNVQQKAQTFKLWSLPALSNLENYFQIQSQQLFEILIEEIHNIIYSKKLFNTFNSGKDEYRNPESSDYTSIEKYIMSSIDTDILETSAASHYNVDKFIRSLMTSNTRSTETDLKSGVESTLEDDDNTSSLITFDDSNPFNQLYHLLTIVYKLDKLPTAIDIIIQRNANEINQLINRQTEDTKLRHSKIIKYLNTNTKADELSKGIGIDQSLNNDNFKTVVIKDLFWNFFRKLLFLLQSVRVILKIIEELENSGLQVNSSRSKLSTSNDTLTLHRLWSSLKSEIKNLVLSYISNNDLSLSSKLTATSSLNGNTINGTSTTSQKDNTLFQFYKVDYDKDHTNQFKLVLQDLFPGFINSNDMAKIDSPYIEDSKFLKQTRLIPANIFHMRIILEPFLTFIQGSKLLLSQIGNNQLQQQDNDETIQFFNQFMNVEFLPLLEESFIQFYIEEVEEIDPYEVLDTIDEKSTLLSTQNLNKYQNGEIFKFFIEFKKFFNDVCFILNTSLQFRKEFSSIIFNLLNKFQDKVEEFSNELLNELNNYFEPNREIIRSLQDPSAKISQQALSHINKSELRRLKIYENFQILDKSIEFISDWLENYLVKKIDLNKTDLNLSTIEKLRKNWSFFETSNNFKTHINHNDELDLKNSTVRIILNDELIENFQEIVHQYKIIDKKVKNVLNRYNELLKV</sequence>
<evidence type="ECO:0000259" key="6">
    <source>
        <dbReference type="Pfam" id="PF20652"/>
    </source>
</evidence>
<evidence type="ECO:0000313" key="8">
    <source>
        <dbReference type="Proteomes" id="UP000009328"/>
    </source>
</evidence>
<feature type="domain" description="Exocyst complex component Sec8 N-terminal" evidence="5">
    <location>
        <begin position="8"/>
        <end position="145"/>
    </location>
</feature>
<keyword evidence="2 4" id="KW-0268">Exocytosis</keyword>
<dbReference type="STRING" id="1206466.K0KVD5"/>
<dbReference type="PANTHER" id="PTHR14146">
    <property type="entry name" value="EXOCYST COMPLEX COMPONENT 4"/>
    <property type="match status" value="1"/>
</dbReference>
<dbReference type="EMBL" id="CAIF01000195">
    <property type="protein sequence ID" value="CCH45404.1"/>
    <property type="molecule type" value="Genomic_DNA"/>
</dbReference>
<dbReference type="InterPro" id="IPR039682">
    <property type="entry name" value="Sec8/EXOC4"/>
</dbReference>
<keyword evidence="8" id="KW-1185">Reference proteome</keyword>
<dbReference type="Proteomes" id="UP000009328">
    <property type="component" value="Unassembled WGS sequence"/>
</dbReference>
<proteinExistence type="inferred from homology"/>
<comment type="function">
    <text evidence="4">Component of the exocyst complex involved in the docking of exocytic vesicles with fusion sites on the plasma membrane.</text>
</comment>
<dbReference type="GO" id="GO:0090522">
    <property type="term" value="P:vesicle tethering involved in exocytosis"/>
    <property type="evidence" value="ECO:0007669"/>
    <property type="project" value="UniProtKB-UniRule"/>
</dbReference>
<gene>
    <name evidence="7" type="ORF">BN7_4986</name>
</gene>
<dbReference type="GO" id="GO:0015031">
    <property type="term" value="P:protein transport"/>
    <property type="evidence" value="ECO:0007669"/>
    <property type="project" value="UniProtKB-KW"/>
</dbReference>
<evidence type="ECO:0000313" key="7">
    <source>
        <dbReference type="EMBL" id="CCH45404.1"/>
    </source>
</evidence>
<dbReference type="FunCoup" id="K0KVD5">
    <property type="interactions" value="301"/>
</dbReference>
<dbReference type="GO" id="GO:0000145">
    <property type="term" value="C:exocyst"/>
    <property type="evidence" value="ECO:0007669"/>
    <property type="project" value="UniProtKB-UniRule"/>
</dbReference>
<comment type="caution">
    <text evidence="7">The sequence shown here is derived from an EMBL/GenBank/DDBJ whole genome shotgun (WGS) entry which is preliminary data.</text>
</comment>
<dbReference type="AlphaFoldDB" id="K0KVD5"/>
<comment type="similarity">
    <text evidence="4">Belongs to the SEC8 family.</text>
</comment>
<protein>
    <recommendedName>
        <fullName evidence="4">Exocyst complex component Sec8</fullName>
    </recommendedName>
</protein>
<dbReference type="GO" id="GO:0006612">
    <property type="term" value="P:protein targeting to membrane"/>
    <property type="evidence" value="ECO:0007669"/>
    <property type="project" value="UniProtKB-UniRule"/>
</dbReference>